<proteinExistence type="inferred from homology"/>
<dbReference type="PANTHER" id="PTHR21197">
    <property type="entry name" value="UDP-GALACTOPYRANOSE MUTASE"/>
    <property type="match status" value="1"/>
</dbReference>
<dbReference type="NCBIfam" id="TIGR00031">
    <property type="entry name" value="UDP-GALP_mutase"/>
    <property type="match status" value="1"/>
</dbReference>
<protein>
    <submittedName>
        <fullName evidence="7">UDP-galactopyranose mutase</fullName>
        <ecNumber evidence="7">5.4.99.9</ecNumber>
    </submittedName>
</protein>
<evidence type="ECO:0000313" key="8">
    <source>
        <dbReference type="Proteomes" id="UP001597181"/>
    </source>
</evidence>
<dbReference type="EC" id="5.4.99.9" evidence="7"/>
<evidence type="ECO:0000256" key="2">
    <source>
        <dbReference type="ARBA" id="ARBA00009321"/>
    </source>
</evidence>
<dbReference type="Pfam" id="PF03275">
    <property type="entry name" value="GLF"/>
    <property type="match status" value="1"/>
</dbReference>
<dbReference type="RefSeq" id="WP_343962847.1">
    <property type="nucleotide sequence ID" value="NZ_BAAAKZ010000019.1"/>
</dbReference>
<dbReference type="SUPFAM" id="SSF51971">
    <property type="entry name" value="Nucleotide-binding domain"/>
    <property type="match status" value="1"/>
</dbReference>
<evidence type="ECO:0000259" key="6">
    <source>
        <dbReference type="Pfam" id="PF03275"/>
    </source>
</evidence>
<evidence type="ECO:0000313" key="7">
    <source>
        <dbReference type="EMBL" id="MFD1201385.1"/>
    </source>
</evidence>
<dbReference type="InterPro" id="IPR004379">
    <property type="entry name" value="UDP-GALP_mutase"/>
</dbReference>
<dbReference type="Pfam" id="PF13450">
    <property type="entry name" value="NAD_binding_8"/>
    <property type="match status" value="1"/>
</dbReference>
<comment type="similarity">
    <text evidence="2">Belongs to the UDP-galactopyranose/dTDP-fucopyranose mutase family.</text>
</comment>
<dbReference type="GO" id="GO:0008767">
    <property type="term" value="F:UDP-galactopyranose mutase activity"/>
    <property type="evidence" value="ECO:0007669"/>
    <property type="project" value="UniProtKB-EC"/>
</dbReference>
<gene>
    <name evidence="7" type="primary">glf</name>
    <name evidence="7" type="ORF">ACFQ3U_05695</name>
</gene>
<feature type="domain" description="UDP-galactopyranose mutase C-terminal" evidence="6">
    <location>
        <begin position="148"/>
        <end position="357"/>
    </location>
</feature>
<sequence length="379" mass="43645">MDLLVVGSGFFGLTIAERAANAGKKVVVIDRRDHIGGNAYSEAEPETGIEVHRYGAHLFHTSNETVWEYVNRFTEFTSYVHKVYSNFKGEVYPLPINLGTINQFFRSAYSPSEARELIAKQAEEFDTKSAQNLEEKGISLIGRPLYEAFIKDYTSKQWQTPTTELPAEVISRLPVRYNYDNRYFSDTHEGLPVNGYTAWLENMADHPNIEVRLNTDFFDESQPLNKAAVVGKVPVVYTGPVDRYFDYAEGELGWRTLDFEQQVLPVGDFQGTSVMNYAGADVPYTRIHEFRHFHPERDYPTDKTVIMHEYSRFATREDEPYYPVNTPEDRERLLKYRELTEQEPKVLFGGRLGTYQYLDMHMAIGSALSMWNNKLEGTI</sequence>
<dbReference type="PANTHER" id="PTHR21197:SF0">
    <property type="entry name" value="UDP-GALACTOPYRANOSE MUTASE"/>
    <property type="match status" value="1"/>
</dbReference>
<reference evidence="8" key="1">
    <citation type="journal article" date="2019" name="Int. J. Syst. Evol. Microbiol.">
        <title>The Global Catalogue of Microorganisms (GCM) 10K type strain sequencing project: providing services to taxonomists for standard genome sequencing and annotation.</title>
        <authorList>
            <consortium name="The Broad Institute Genomics Platform"/>
            <consortium name="The Broad Institute Genome Sequencing Center for Infectious Disease"/>
            <person name="Wu L."/>
            <person name="Ma J."/>
        </authorList>
    </citation>
    <scope>NUCLEOTIDE SEQUENCE [LARGE SCALE GENOMIC DNA]</scope>
    <source>
        <strain evidence="8">CCUG 50213</strain>
    </source>
</reference>
<keyword evidence="5 7" id="KW-0413">Isomerase</keyword>
<name>A0ABW3TL39_9MICO</name>
<dbReference type="Proteomes" id="UP001597181">
    <property type="component" value="Unassembled WGS sequence"/>
</dbReference>
<dbReference type="Gene3D" id="3.40.50.720">
    <property type="entry name" value="NAD(P)-binding Rossmann-like Domain"/>
    <property type="match status" value="3"/>
</dbReference>
<evidence type="ECO:0000256" key="3">
    <source>
        <dbReference type="ARBA" id="ARBA00022630"/>
    </source>
</evidence>
<comment type="caution">
    <text evidence="7">The sequence shown here is derived from an EMBL/GenBank/DDBJ whole genome shotgun (WGS) entry which is preliminary data.</text>
</comment>
<dbReference type="InterPro" id="IPR015899">
    <property type="entry name" value="UDP-GalPyranose_mutase_C"/>
</dbReference>
<organism evidence="7 8">
    <name type="scientific">Leucobacter albus</name>
    <dbReference type="NCBI Taxonomy" id="272210"/>
    <lineage>
        <taxon>Bacteria</taxon>
        <taxon>Bacillati</taxon>
        <taxon>Actinomycetota</taxon>
        <taxon>Actinomycetes</taxon>
        <taxon>Micrococcales</taxon>
        <taxon>Microbacteriaceae</taxon>
        <taxon>Leucobacter</taxon>
    </lineage>
</organism>
<dbReference type="EMBL" id="JBHTLY010000002">
    <property type="protein sequence ID" value="MFD1201385.1"/>
    <property type="molecule type" value="Genomic_DNA"/>
</dbReference>
<dbReference type="SUPFAM" id="SSF54373">
    <property type="entry name" value="FAD-linked reductases, C-terminal domain"/>
    <property type="match status" value="1"/>
</dbReference>
<keyword evidence="8" id="KW-1185">Reference proteome</keyword>
<accession>A0ABW3TL39</accession>
<evidence type="ECO:0000256" key="4">
    <source>
        <dbReference type="ARBA" id="ARBA00022827"/>
    </source>
</evidence>
<evidence type="ECO:0000256" key="1">
    <source>
        <dbReference type="ARBA" id="ARBA00001974"/>
    </source>
</evidence>
<keyword evidence="3" id="KW-0285">Flavoprotein</keyword>
<keyword evidence="4" id="KW-0274">FAD</keyword>
<evidence type="ECO:0000256" key="5">
    <source>
        <dbReference type="ARBA" id="ARBA00023235"/>
    </source>
</evidence>
<comment type="cofactor">
    <cofactor evidence="1">
        <name>FAD</name>
        <dbReference type="ChEBI" id="CHEBI:57692"/>
    </cofactor>
</comment>